<feature type="signal peptide" evidence="2">
    <location>
        <begin position="1"/>
        <end position="20"/>
    </location>
</feature>
<accession>A0ABY8XW40</accession>
<dbReference type="InterPro" id="IPR024520">
    <property type="entry name" value="DUF3558"/>
</dbReference>
<gene>
    <name evidence="3" type="ORF">QP939_13970</name>
</gene>
<feature type="compositionally biased region" description="Polar residues" evidence="1">
    <location>
        <begin position="86"/>
        <end position="97"/>
    </location>
</feature>
<feature type="chain" id="PRO_5046408866" evidence="2">
    <location>
        <begin position="21"/>
        <end position="201"/>
    </location>
</feature>
<dbReference type="RefSeq" id="WP_285457185.1">
    <property type="nucleotide sequence ID" value="NZ_CP127173.1"/>
</dbReference>
<evidence type="ECO:0000313" key="4">
    <source>
        <dbReference type="Proteomes" id="UP001227101"/>
    </source>
</evidence>
<dbReference type="Proteomes" id="UP001227101">
    <property type="component" value="Chromosome"/>
</dbReference>
<keyword evidence="2" id="KW-0732">Signal</keyword>
<evidence type="ECO:0000256" key="2">
    <source>
        <dbReference type="SAM" id="SignalP"/>
    </source>
</evidence>
<protein>
    <submittedName>
        <fullName evidence="3">DUF3558 domain-containing protein</fullName>
    </submittedName>
</protein>
<organism evidence="3 4">
    <name type="scientific">Amycolatopsis nalaikhensis</name>
    <dbReference type="NCBI Taxonomy" id="715472"/>
    <lineage>
        <taxon>Bacteria</taxon>
        <taxon>Bacillati</taxon>
        <taxon>Actinomycetota</taxon>
        <taxon>Actinomycetes</taxon>
        <taxon>Pseudonocardiales</taxon>
        <taxon>Pseudonocardiaceae</taxon>
        <taxon>Amycolatopsis</taxon>
    </lineage>
</organism>
<dbReference type="PROSITE" id="PS51257">
    <property type="entry name" value="PROKAR_LIPOPROTEIN"/>
    <property type="match status" value="1"/>
</dbReference>
<sequence length="201" mass="20113">MNRRLLAVPAVAFAVLAVVGCTGKTGGTPNPAPTSAETSSSDSSGGGGGSAPKVPSPLNTASITSDACATLSASARATLGLGEGTPRTTSNGPSCTFQEADDPGNQIDVTTVTANKNGLSDVYDTKGNDAYFEETQISGYPGVYAAALDDRSSGKCGLFVGVTDELSVNILAQYDHGAGASDPCPVVAKFGEAMIQTLKEG</sequence>
<evidence type="ECO:0000256" key="1">
    <source>
        <dbReference type="SAM" id="MobiDB-lite"/>
    </source>
</evidence>
<feature type="region of interest" description="Disordered" evidence="1">
    <location>
        <begin position="79"/>
        <end position="104"/>
    </location>
</feature>
<name>A0ABY8XW40_9PSEU</name>
<proteinExistence type="predicted"/>
<dbReference type="Pfam" id="PF12079">
    <property type="entry name" value="DUF3558"/>
    <property type="match status" value="1"/>
</dbReference>
<feature type="region of interest" description="Disordered" evidence="1">
    <location>
        <begin position="24"/>
        <end position="59"/>
    </location>
</feature>
<dbReference type="EMBL" id="CP127173">
    <property type="protein sequence ID" value="WIV59635.1"/>
    <property type="molecule type" value="Genomic_DNA"/>
</dbReference>
<keyword evidence="4" id="KW-1185">Reference proteome</keyword>
<feature type="compositionally biased region" description="Low complexity" evidence="1">
    <location>
        <begin position="33"/>
        <end position="43"/>
    </location>
</feature>
<evidence type="ECO:0000313" key="3">
    <source>
        <dbReference type="EMBL" id="WIV59635.1"/>
    </source>
</evidence>
<reference evidence="3 4" key="1">
    <citation type="submission" date="2023-06" db="EMBL/GenBank/DDBJ databases">
        <authorList>
            <person name="Oyuntsetseg B."/>
            <person name="Kim S.B."/>
        </authorList>
    </citation>
    <scope>NUCLEOTIDE SEQUENCE [LARGE SCALE GENOMIC DNA]</scope>
    <source>
        <strain evidence="3 4">2-2</strain>
    </source>
</reference>